<accession>A0A7G9FSQ7</accession>
<keyword evidence="6" id="KW-1185">Reference proteome</keyword>
<dbReference type="CDD" id="cd01392">
    <property type="entry name" value="HTH_LacI"/>
    <property type="match status" value="1"/>
</dbReference>
<dbReference type="AlphaFoldDB" id="A0A7G9FSQ7"/>
<dbReference type="PANTHER" id="PTHR30146">
    <property type="entry name" value="LACI-RELATED TRANSCRIPTIONAL REPRESSOR"/>
    <property type="match status" value="1"/>
</dbReference>
<protein>
    <submittedName>
        <fullName evidence="5">Substrate-binding domain-containing protein</fullName>
    </submittedName>
</protein>
<dbReference type="Proteomes" id="UP000515981">
    <property type="component" value="Chromosome"/>
</dbReference>
<dbReference type="Pfam" id="PF00356">
    <property type="entry name" value="LacI"/>
    <property type="match status" value="1"/>
</dbReference>
<dbReference type="SUPFAM" id="SSF47413">
    <property type="entry name" value="lambda repressor-like DNA-binding domains"/>
    <property type="match status" value="1"/>
</dbReference>
<dbReference type="KEGG" id="ssun:H9Q77_10735"/>
<keyword evidence="1" id="KW-0805">Transcription regulation</keyword>
<dbReference type="SMART" id="SM00354">
    <property type="entry name" value="HTH_LACI"/>
    <property type="match status" value="1"/>
</dbReference>
<feature type="domain" description="HTH lacI-type" evidence="4">
    <location>
        <begin position="65"/>
        <end position="119"/>
    </location>
</feature>
<evidence type="ECO:0000256" key="2">
    <source>
        <dbReference type="ARBA" id="ARBA00023125"/>
    </source>
</evidence>
<dbReference type="InterPro" id="IPR000843">
    <property type="entry name" value="HTH_LacI"/>
</dbReference>
<reference evidence="5 6" key="1">
    <citation type="submission" date="2020-08" db="EMBL/GenBank/DDBJ databases">
        <authorList>
            <person name="Liu C."/>
            <person name="Sun Q."/>
        </authorList>
    </citation>
    <scope>NUCLEOTIDE SEQUENCE [LARGE SCALE GENOMIC DNA]</scope>
    <source>
        <strain evidence="5 6">NSJ-8</strain>
    </source>
</reference>
<evidence type="ECO:0000256" key="3">
    <source>
        <dbReference type="ARBA" id="ARBA00023163"/>
    </source>
</evidence>
<dbReference type="InterPro" id="IPR010982">
    <property type="entry name" value="Lambda_DNA-bd_dom_sf"/>
</dbReference>
<evidence type="ECO:0000259" key="4">
    <source>
        <dbReference type="PROSITE" id="PS50932"/>
    </source>
</evidence>
<keyword evidence="3" id="KW-0804">Transcription</keyword>
<dbReference type="GO" id="GO:0000976">
    <property type="term" value="F:transcription cis-regulatory region binding"/>
    <property type="evidence" value="ECO:0007669"/>
    <property type="project" value="TreeGrafter"/>
</dbReference>
<dbReference type="PROSITE" id="PS50932">
    <property type="entry name" value="HTH_LACI_2"/>
    <property type="match status" value="1"/>
</dbReference>
<dbReference type="SUPFAM" id="SSF53822">
    <property type="entry name" value="Periplasmic binding protein-like I"/>
    <property type="match status" value="1"/>
</dbReference>
<dbReference type="GO" id="GO:0003700">
    <property type="term" value="F:DNA-binding transcription factor activity"/>
    <property type="evidence" value="ECO:0007669"/>
    <property type="project" value="TreeGrafter"/>
</dbReference>
<evidence type="ECO:0000256" key="1">
    <source>
        <dbReference type="ARBA" id="ARBA00023015"/>
    </source>
</evidence>
<name>A0A7G9FSQ7_9FIRM</name>
<dbReference type="InterPro" id="IPR028082">
    <property type="entry name" value="Peripla_BP_I"/>
</dbReference>
<proteinExistence type="predicted"/>
<evidence type="ECO:0000313" key="6">
    <source>
        <dbReference type="Proteomes" id="UP000515981"/>
    </source>
</evidence>
<gene>
    <name evidence="5" type="ORF">H9Q77_10735</name>
</gene>
<keyword evidence="2" id="KW-0238">DNA-binding</keyword>
<sequence>MLLLYRNGWPICVKRRIESIVVKCYYDYEQSFAHEKQTLEDIKQTDCAENGVNEMNNNSGNDKTMTIHDVARELGVSASTVSRAISGKGRIGAATRDRILAYIEEHGFYPNAAAQSLAQSRTNNIAIILPEVNTLVDMPFFHTCMYGVEEVAQANDYDIIVVTTNGNDTKPLERLIKNRKVDGMILTRTYENDKYVKFLKQKQIPFVAVGKFPDDDVVQVDHDNVGACKEMVTVLFAKGIQNIAYLGSNMDQMVNRCRYQGYEEAYRKGKRKLNQDLVYTDLSSRAMVEKAVEELKKSGVECILCQDDYICDEVVRKLARMGVRIPDQMKVASCHYSRILENYPVTITSLKFNITELGRRSCQVLLDMIHGKTVPDKTLLDYEIILKESTKG</sequence>
<dbReference type="InterPro" id="IPR001761">
    <property type="entry name" value="Peripla_BP/Lac1_sug-bd_dom"/>
</dbReference>
<dbReference type="EMBL" id="CP060633">
    <property type="protein sequence ID" value="QNM01589.1"/>
    <property type="molecule type" value="Genomic_DNA"/>
</dbReference>
<organism evidence="5 6">
    <name type="scientific">Simiaoa sunii</name>
    <dbReference type="NCBI Taxonomy" id="2763672"/>
    <lineage>
        <taxon>Bacteria</taxon>
        <taxon>Bacillati</taxon>
        <taxon>Bacillota</taxon>
        <taxon>Clostridia</taxon>
        <taxon>Lachnospirales</taxon>
        <taxon>Lachnospiraceae</taxon>
        <taxon>Simiaoa</taxon>
    </lineage>
</organism>
<dbReference type="PANTHER" id="PTHR30146:SF109">
    <property type="entry name" value="HTH-TYPE TRANSCRIPTIONAL REGULATOR GALS"/>
    <property type="match status" value="1"/>
</dbReference>
<dbReference type="Pfam" id="PF00532">
    <property type="entry name" value="Peripla_BP_1"/>
    <property type="match status" value="1"/>
</dbReference>
<dbReference type="Gene3D" id="1.10.260.40">
    <property type="entry name" value="lambda repressor-like DNA-binding domains"/>
    <property type="match status" value="1"/>
</dbReference>
<dbReference type="Gene3D" id="3.40.50.2300">
    <property type="match status" value="2"/>
</dbReference>
<evidence type="ECO:0000313" key="5">
    <source>
        <dbReference type="EMBL" id="QNM01589.1"/>
    </source>
</evidence>